<dbReference type="InterPro" id="IPR036390">
    <property type="entry name" value="WH_DNA-bd_sf"/>
</dbReference>
<name>A0ABW5D7N5_9BACT</name>
<evidence type="ECO:0000313" key="2">
    <source>
        <dbReference type="Proteomes" id="UP001597375"/>
    </source>
</evidence>
<keyword evidence="2" id="KW-1185">Reference proteome</keyword>
<gene>
    <name evidence="1" type="ORF">ACFSSA_10345</name>
</gene>
<reference evidence="2" key="1">
    <citation type="journal article" date="2019" name="Int. J. Syst. Evol. Microbiol.">
        <title>The Global Catalogue of Microorganisms (GCM) 10K type strain sequencing project: providing services to taxonomists for standard genome sequencing and annotation.</title>
        <authorList>
            <consortium name="The Broad Institute Genomics Platform"/>
            <consortium name="The Broad Institute Genome Sequencing Center for Infectious Disease"/>
            <person name="Wu L."/>
            <person name="Ma J."/>
        </authorList>
    </citation>
    <scope>NUCLEOTIDE SEQUENCE [LARGE SCALE GENOMIC DNA]</scope>
    <source>
        <strain evidence="2">CGMCC 4.7106</strain>
    </source>
</reference>
<dbReference type="RefSeq" id="WP_386820364.1">
    <property type="nucleotide sequence ID" value="NZ_JBHUIT010000017.1"/>
</dbReference>
<comment type="caution">
    <text evidence="1">The sequence shown here is derived from an EMBL/GenBank/DDBJ whole genome shotgun (WGS) entry which is preliminary data.</text>
</comment>
<accession>A0ABW5D7N5</accession>
<dbReference type="Pfam" id="PF13412">
    <property type="entry name" value="HTH_24"/>
    <property type="match status" value="1"/>
</dbReference>
<organism evidence="1 2">
    <name type="scientific">Luteolibacter algae</name>
    <dbReference type="NCBI Taxonomy" id="454151"/>
    <lineage>
        <taxon>Bacteria</taxon>
        <taxon>Pseudomonadati</taxon>
        <taxon>Verrucomicrobiota</taxon>
        <taxon>Verrucomicrobiia</taxon>
        <taxon>Verrucomicrobiales</taxon>
        <taxon>Verrucomicrobiaceae</taxon>
        <taxon>Luteolibacter</taxon>
    </lineage>
</organism>
<dbReference type="EMBL" id="JBHUIT010000017">
    <property type="protein sequence ID" value="MFD2257078.1"/>
    <property type="molecule type" value="Genomic_DNA"/>
</dbReference>
<evidence type="ECO:0000313" key="1">
    <source>
        <dbReference type="EMBL" id="MFD2257078.1"/>
    </source>
</evidence>
<dbReference type="SUPFAM" id="SSF46785">
    <property type="entry name" value="Winged helix' DNA-binding domain"/>
    <property type="match status" value="1"/>
</dbReference>
<dbReference type="InterPro" id="IPR036388">
    <property type="entry name" value="WH-like_DNA-bd_sf"/>
</dbReference>
<dbReference type="Proteomes" id="UP001597375">
    <property type="component" value="Unassembled WGS sequence"/>
</dbReference>
<proteinExistence type="predicted"/>
<protein>
    <submittedName>
        <fullName evidence="1">Helix-turn-helix transcriptional regulator</fullName>
    </submittedName>
</protein>
<dbReference type="InterPro" id="IPR011991">
    <property type="entry name" value="ArsR-like_HTH"/>
</dbReference>
<dbReference type="Gene3D" id="1.10.10.10">
    <property type="entry name" value="Winged helix-like DNA-binding domain superfamily/Winged helix DNA-binding domain"/>
    <property type="match status" value="1"/>
</dbReference>
<dbReference type="CDD" id="cd00090">
    <property type="entry name" value="HTH_ARSR"/>
    <property type="match status" value="1"/>
</dbReference>
<sequence length="94" mass="10801">MATPHQWTFFSNHGHVLICLSKNADQPLREVALAVGITERAVQRIVSDLEEAGYLTRERNGRRNIYTLKTDKELRHPLEKEHRIGEILAVLDVD</sequence>